<gene>
    <name evidence="1" type="ORF">FTUN_5116</name>
</gene>
<proteinExistence type="predicted"/>
<dbReference type="AlphaFoldDB" id="A0A6M5YW54"/>
<reference evidence="2" key="1">
    <citation type="submission" date="2020-05" db="EMBL/GenBank/DDBJ databases">
        <title>Frigoriglobus tundricola gen. nov., sp. nov., a psychrotolerant cellulolytic planctomycete of the family Gemmataceae with two divergent copies of 16S rRNA gene.</title>
        <authorList>
            <person name="Kulichevskaya I.S."/>
            <person name="Ivanova A.A."/>
            <person name="Naumoff D.G."/>
            <person name="Beletsky A.V."/>
            <person name="Rijpstra W.I.C."/>
            <person name="Sinninghe Damste J.S."/>
            <person name="Mardanov A.V."/>
            <person name="Ravin N.V."/>
            <person name="Dedysh S.N."/>
        </authorList>
    </citation>
    <scope>NUCLEOTIDE SEQUENCE [LARGE SCALE GENOMIC DNA]</scope>
    <source>
        <strain evidence="2">PL17</strain>
    </source>
</reference>
<name>A0A6M5YW54_9BACT</name>
<dbReference type="EMBL" id="CP053452">
    <property type="protein sequence ID" value="QJW97541.1"/>
    <property type="molecule type" value="Genomic_DNA"/>
</dbReference>
<organism evidence="1 2">
    <name type="scientific">Frigoriglobus tundricola</name>
    <dbReference type="NCBI Taxonomy" id="2774151"/>
    <lineage>
        <taxon>Bacteria</taxon>
        <taxon>Pseudomonadati</taxon>
        <taxon>Planctomycetota</taxon>
        <taxon>Planctomycetia</taxon>
        <taxon>Gemmatales</taxon>
        <taxon>Gemmataceae</taxon>
        <taxon>Frigoriglobus</taxon>
    </lineage>
</organism>
<keyword evidence="2" id="KW-1185">Reference proteome</keyword>
<dbReference type="Proteomes" id="UP000503447">
    <property type="component" value="Chromosome"/>
</dbReference>
<evidence type="ECO:0000313" key="1">
    <source>
        <dbReference type="EMBL" id="QJW97541.1"/>
    </source>
</evidence>
<evidence type="ECO:0000313" key="2">
    <source>
        <dbReference type="Proteomes" id="UP000503447"/>
    </source>
</evidence>
<protein>
    <submittedName>
        <fullName evidence="1">Uncharacterized protein</fullName>
    </submittedName>
</protein>
<dbReference type="KEGG" id="ftj:FTUN_5116"/>
<accession>A0A6M5YW54</accession>
<sequence>MATERVAPNARLLTTPTKDTREQFDRGLFILAEPGGHSLSVGAFPRMYFPGTPRRLIPLR</sequence>